<evidence type="ECO:0000256" key="1">
    <source>
        <dbReference type="SAM" id="MobiDB-lite"/>
    </source>
</evidence>
<gene>
    <name evidence="2" type="ORF">HD556DRAFT_1441770</name>
</gene>
<keyword evidence="3" id="KW-1185">Reference proteome</keyword>
<dbReference type="RefSeq" id="XP_041161594.1">
    <property type="nucleotide sequence ID" value="XM_041306351.1"/>
</dbReference>
<dbReference type="Proteomes" id="UP000719766">
    <property type="component" value="Unassembled WGS sequence"/>
</dbReference>
<evidence type="ECO:0000313" key="2">
    <source>
        <dbReference type="EMBL" id="KAG1795941.1"/>
    </source>
</evidence>
<evidence type="ECO:0000313" key="3">
    <source>
        <dbReference type="Proteomes" id="UP000719766"/>
    </source>
</evidence>
<organism evidence="2 3">
    <name type="scientific">Suillus plorans</name>
    <dbReference type="NCBI Taxonomy" id="116603"/>
    <lineage>
        <taxon>Eukaryota</taxon>
        <taxon>Fungi</taxon>
        <taxon>Dikarya</taxon>
        <taxon>Basidiomycota</taxon>
        <taxon>Agaricomycotina</taxon>
        <taxon>Agaricomycetes</taxon>
        <taxon>Agaricomycetidae</taxon>
        <taxon>Boletales</taxon>
        <taxon>Suillineae</taxon>
        <taxon>Suillaceae</taxon>
        <taxon>Suillus</taxon>
    </lineage>
</organism>
<name>A0A9P7ASX0_9AGAM</name>
<dbReference type="AlphaFoldDB" id="A0A9P7ASX0"/>
<feature type="region of interest" description="Disordered" evidence="1">
    <location>
        <begin position="228"/>
        <end position="258"/>
    </location>
</feature>
<proteinExistence type="predicted"/>
<dbReference type="GeneID" id="64600115"/>
<feature type="compositionally biased region" description="Polar residues" evidence="1">
    <location>
        <begin position="235"/>
        <end position="255"/>
    </location>
</feature>
<protein>
    <submittedName>
        <fullName evidence="2">Uncharacterized protein</fullName>
    </submittedName>
</protein>
<sequence length="492" mass="53480">MPEWTCTACATVLCFEEVNHKKVVGKHCKTCMHRQKTAGTWPVPAVAGTFCCPFRYRGCRFSNVIDRVRKHYAKSVECPGPGTGDTPMSIYGPATSLSSQELGKFVEASYPMGLTPIALPNSSSVVDNGPLIKDHPRLLETMDYHPPGDAPIATPLSSALLPTKPNTPNVLVVERVFTDQAAPSISSPAPLKPLDSSAFLDSNQGDHVPVRGIAPLDDPIPVAIQKVDNKRKETASSSQTQGLTPIALPNSSSVVDNGPPIKDHLHFLETMDCRPPAGDAPIATPLSSALPPTKPNTPNVLVVERVFTDQAAPSISSPAPLMPLDGSAFLDSSQGDHVPVWDIAPLDDPIPVVIQKVDNKRKETASSSQTDGKGVQKRIKLNATPMHRVHCPRCNVYVDGNSTSLRAHFKEKKEKGGPNQWHIYSFSFTPAWGNRNIRIYREEDLRFVCACGKFSDYNQDAIEEHLSSLDHANTTVVDGHGKDRSKPCWTRA</sequence>
<reference evidence="2" key="1">
    <citation type="journal article" date="2020" name="New Phytol.">
        <title>Comparative genomics reveals dynamic genome evolution in host specialist ectomycorrhizal fungi.</title>
        <authorList>
            <person name="Lofgren L.A."/>
            <person name="Nguyen N.H."/>
            <person name="Vilgalys R."/>
            <person name="Ruytinx J."/>
            <person name="Liao H.L."/>
            <person name="Branco S."/>
            <person name="Kuo A."/>
            <person name="LaButti K."/>
            <person name="Lipzen A."/>
            <person name="Andreopoulos W."/>
            <person name="Pangilinan J."/>
            <person name="Riley R."/>
            <person name="Hundley H."/>
            <person name="Na H."/>
            <person name="Barry K."/>
            <person name="Grigoriev I.V."/>
            <person name="Stajich J.E."/>
            <person name="Kennedy P.G."/>
        </authorList>
    </citation>
    <scope>NUCLEOTIDE SEQUENCE</scope>
    <source>
        <strain evidence="2">S12</strain>
    </source>
</reference>
<accession>A0A9P7ASX0</accession>
<dbReference type="OrthoDB" id="10428774at2759"/>
<dbReference type="EMBL" id="JABBWE010000020">
    <property type="protein sequence ID" value="KAG1795941.1"/>
    <property type="molecule type" value="Genomic_DNA"/>
</dbReference>
<comment type="caution">
    <text evidence="2">The sequence shown here is derived from an EMBL/GenBank/DDBJ whole genome shotgun (WGS) entry which is preliminary data.</text>
</comment>